<feature type="signal peptide" evidence="1">
    <location>
        <begin position="1"/>
        <end position="26"/>
    </location>
</feature>
<reference evidence="2 3" key="1">
    <citation type="submission" date="2019-07" db="EMBL/GenBank/DDBJ databases">
        <title>Genome sequence of 2 isolates from Red Sea Mangroves.</title>
        <authorList>
            <person name="Sefrji F."/>
            <person name="Michoud G."/>
            <person name="Merlino G."/>
            <person name="Daffonchio D."/>
        </authorList>
    </citation>
    <scope>NUCLEOTIDE SEQUENCE [LARGE SCALE GENOMIC DNA]</scope>
    <source>
        <strain evidence="2 3">R1DC41</strain>
    </source>
</reference>
<protein>
    <recommendedName>
        <fullName evidence="4">Lipoprotein</fullName>
    </recommendedName>
</protein>
<name>A0A7S8CA04_9BACI</name>
<accession>A0A7S8CA04</accession>
<evidence type="ECO:0008006" key="4">
    <source>
        <dbReference type="Google" id="ProtNLM"/>
    </source>
</evidence>
<feature type="chain" id="PRO_5033045695" description="Lipoprotein" evidence="1">
    <location>
        <begin position="27"/>
        <end position="158"/>
    </location>
</feature>
<proteinExistence type="predicted"/>
<dbReference type="KEGG" id="mcui:G8O30_03635"/>
<dbReference type="EMBL" id="CP049742">
    <property type="protein sequence ID" value="QPC46113.1"/>
    <property type="molecule type" value="Genomic_DNA"/>
</dbReference>
<dbReference type="Pfam" id="PF13798">
    <property type="entry name" value="PCYCGC"/>
    <property type="match status" value="1"/>
</dbReference>
<organism evidence="2 3">
    <name type="scientific">Mangrovibacillus cuniculi</name>
    <dbReference type="NCBI Taxonomy" id="2593652"/>
    <lineage>
        <taxon>Bacteria</taxon>
        <taxon>Bacillati</taxon>
        <taxon>Bacillota</taxon>
        <taxon>Bacilli</taxon>
        <taxon>Bacillales</taxon>
        <taxon>Bacillaceae</taxon>
        <taxon>Mangrovibacillus</taxon>
    </lineage>
</organism>
<evidence type="ECO:0000313" key="3">
    <source>
        <dbReference type="Proteomes" id="UP000593626"/>
    </source>
</evidence>
<dbReference type="AlphaFoldDB" id="A0A7S8CA04"/>
<keyword evidence="3" id="KW-1185">Reference proteome</keyword>
<dbReference type="RefSeq" id="WP_239673633.1">
    <property type="nucleotide sequence ID" value="NZ_CP049742.1"/>
</dbReference>
<sequence length="158" mass="17786">MKIAKWTKALPLAVLLVLSACSTNEASPEHTKENHGDLIEMTENRTVLPSFLEEDPPDIKRIYLGVAQYQEELEQMPCYCGCGDSVGHTSAYDCFIKSDHKNKEDIEWTDHATNCPVCLDIAAYTIIETEKGTPLDEIRKVVEEEYKEGYAEPTKTNS</sequence>
<evidence type="ECO:0000256" key="1">
    <source>
        <dbReference type="SAM" id="SignalP"/>
    </source>
</evidence>
<dbReference type="PROSITE" id="PS51257">
    <property type="entry name" value="PROKAR_LIPOPROTEIN"/>
    <property type="match status" value="1"/>
</dbReference>
<evidence type="ECO:0000313" key="2">
    <source>
        <dbReference type="EMBL" id="QPC46113.1"/>
    </source>
</evidence>
<keyword evidence="1" id="KW-0732">Signal</keyword>
<dbReference type="Proteomes" id="UP000593626">
    <property type="component" value="Chromosome"/>
</dbReference>
<gene>
    <name evidence="2" type="ORF">G8O30_03635</name>
</gene>
<dbReference type="InterPro" id="IPR025673">
    <property type="entry name" value="PCYCGC"/>
</dbReference>